<keyword evidence="4 8" id="KW-0808">Transferase</keyword>
<dbReference type="RefSeq" id="WP_205099512.1">
    <property type="nucleotide sequence ID" value="NZ_CAJNAQ010000005.1"/>
</dbReference>
<dbReference type="SUPFAM" id="SSF158372">
    <property type="entry name" value="AF1782-like"/>
    <property type="match status" value="1"/>
</dbReference>
<dbReference type="Pfam" id="PF04010">
    <property type="entry name" value="DUF357"/>
    <property type="match status" value="1"/>
</dbReference>
<evidence type="ECO:0000259" key="7">
    <source>
        <dbReference type="Pfam" id="PF04010"/>
    </source>
</evidence>
<accession>A0A812EWF5</accession>
<dbReference type="InterPro" id="IPR014777">
    <property type="entry name" value="4pyrrole_Mease_sub1"/>
</dbReference>
<dbReference type="InterPro" id="IPR000878">
    <property type="entry name" value="4pyrrol_Mease"/>
</dbReference>
<comment type="pathway">
    <text evidence="1">Protein modification; peptidyl-diphthamide biosynthesis.</text>
</comment>
<dbReference type="EC" id="2.1.1.98" evidence="8"/>
<comment type="caution">
    <text evidence="8">The sequence shown here is derived from an EMBL/GenBank/DDBJ whole genome shotgun (WGS) entry which is preliminary data.</text>
</comment>
<dbReference type="InterPro" id="IPR014776">
    <property type="entry name" value="4pyrrole_Mease_sub2"/>
</dbReference>
<keyword evidence="5" id="KW-0949">S-adenosyl-L-methionine</keyword>
<comment type="similarity">
    <text evidence="2">Belongs to the diphthine synthase family.</text>
</comment>
<dbReference type="AlphaFoldDB" id="A0A812EWF5"/>
<evidence type="ECO:0000256" key="4">
    <source>
        <dbReference type="ARBA" id="ARBA00022679"/>
    </source>
</evidence>
<dbReference type="Pfam" id="PF00590">
    <property type="entry name" value="TP_methylase"/>
    <property type="match status" value="1"/>
</dbReference>
<feature type="domain" description="Tetrapyrrole methylase" evidence="6">
    <location>
        <begin position="1"/>
        <end position="219"/>
    </location>
</feature>
<reference evidence="8" key="1">
    <citation type="submission" date="2021-02" db="EMBL/GenBank/DDBJ databases">
        <authorList>
            <person name="Han P."/>
        </authorList>
    </citation>
    <scope>NUCLEOTIDE SEQUENCE</scope>
    <source>
        <strain evidence="8">Candidatus Nitrosotenuis uzonensis 5A</strain>
    </source>
</reference>
<dbReference type="InterPro" id="IPR036809">
    <property type="entry name" value="AF1782-like_sf"/>
</dbReference>
<dbReference type="EMBL" id="CAJNAQ010000005">
    <property type="protein sequence ID" value="CAE6496218.1"/>
    <property type="molecule type" value="Genomic_DNA"/>
</dbReference>
<feature type="domain" description="DUF357" evidence="7">
    <location>
        <begin position="272"/>
        <end position="337"/>
    </location>
</feature>
<gene>
    <name evidence="8" type="ORF">NUZ5A_50502</name>
</gene>
<dbReference type="InterPro" id="IPR035996">
    <property type="entry name" value="4pyrrol_Methylase_sf"/>
</dbReference>
<dbReference type="UniPathway" id="UPA00559"/>
<dbReference type="GO" id="GO:0032259">
    <property type="term" value="P:methylation"/>
    <property type="evidence" value="ECO:0007669"/>
    <property type="project" value="UniProtKB-KW"/>
</dbReference>
<evidence type="ECO:0000313" key="8">
    <source>
        <dbReference type="EMBL" id="CAE6496218.1"/>
    </source>
</evidence>
<dbReference type="GO" id="GO:0004164">
    <property type="term" value="F:diphthine synthase activity"/>
    <property type="evidence" value="ECO:0007669"/>
    <property type="project" value="UniProtKB-EC"/>
</dbReference>
<evidence type="ECO:0000256" key="5">
    <source>
        <dbReference type="ARBA" id="ARBA00022691"/>
    </source>
</evidence>
<dbReference type="PANTHER" id="PTHR10882:SF0">
    <property type="entry name" value="DIPHTHINE METHYL ESTER SYNTHASE"/>
    <property type="match status" value="1"/>
</dbReference>
<organism evidence="8">
    <name type="scientific">Candidatus Nitrosotenuis uzonensis</name>
    <dbReference type="NCBI Taxonomy" id="1407055"/>
    <lineage>
        <taxon>Archaea</taxon>
        <taxon>Nitrososphaerota</taxon>
        <taxon>Candidatus Nitrosotenuis</taxon>
    </lineage>
</organism>
<keyword evidence="3 8" id="KW-0489">Methyltransferase</keyword>
<dbReference type="CDD" id="cd11647">
    <property type="entry name" value="DHP5_DphB"/>
    <property type="match status" value="1"/>
</dbReference>
<evidence type="ECO:0000256" key="2">
    <source>
        <dbReference type="ARBA" id="ARBA00006729"/>
    </source>
</evidence>
<dbReference type="NCBIfam" id="TIGR00522">
    <property type="entry name" value="dph5"/>
    <property type="match status" value="1"/>
</dbReference>
<dbReference type="Gene3D" id="3.30.950.10">
    <property type="entry name" value="Methyltransferase, Cobalt-precorrin-4 Transmethylase, Domain 2"/>
    <property type="match status" value="1"/>
</dbReference>
<evidence type="ECO:0000259" key="6">
    <source>
        <dbReference type="Pfam" id="PF00590"/>
    </source>
</evidence>
<dbReference type="InterPro" id="IPR004551">
    <property type="entry name" value="Dphthn_synthase"/>
</dbReference>
<sequence length="346" mass="38597">MLWFIGIGITGPDSLSLRARQIISECDIVYFEQFTSPIKEQNSHQIRSIVKGEFRLGPRWLVEDGREILDAAQGKKVALLSYGDPYIATTHIELRVRAIREGIQTDTIHASSAITSLIGECGLHYYKVGRTVTIMSGIRPSTAYYTIFENLKLGSHTVVLLEYNQNSGFFLSPGEAFKSLLEEEREQVRKVVSDSLYAIVASRIGFEDQKITAGKVSSLLDKDFGEAPHTIVIPGTLHFTESDALKALAECADMPEENTPKIEKISAQMMRKYVPMVRRALEQIAPHYSDAKEFAGVLENADLYIRDAERFFEQGKDELAILSIGYADGLVDALRIAKGIEPEMNS</sequence>
<dbReference type="GO" id="GO:0017183">
    <property type="term" value="P:protein histidyl modification to diphthamide"/>
    <property type="evidence" value="ECO:0007669"/>
    <property type="project" value="UniProtKB-UniPathway"/>
</dbReference>
<dbReference type="InterPro" id="IPR023140">
    <property type="entry name" value="DUF357"/>
</dbReference>
<dbReference type="SUPFAM" id="SSF53790">
    <property type="entry name" value="Tetrapyrrole methylase"/>
    <property type="match status" value="1"/>
</dbReference>
<evidence type="ECO:0000256" key="3">
    <source>
        <dbReference type="ARBA" id="ARBA00022603"/>
    </source>
</evidence>
<dbReference type="Gene3D" id="3.40.1010.10">
    <property type="entry name" value="Cobalt-precorrin-4 Transmethylase, Domain 1"/>
    <property type="match status" value="1"/>
</dbReference>
<evidence type="ECO:0000256" key="1">
    <source>
        <dbReference type="ARBA" id="ARBA00005156"/>
    </source>
</evidence>
<dbReference type="PANTHER" id="PTHR10882">
    <property type="entry name" value="DIPHTHINE SYNTHASE"/>
    <property type="match status" value="1"/>
</dbReference>
<dbReference type="Proteomes" id="UP000655759">
    <property type="component" value="Unassembled WGS sequence"/>
</dbReference>
<dbReference type="Gene3D" id="1.20.1270.90">
    <property type="entry name" value="AF1782-like"/>
    <property type="match status" value="1"/>
</dbReference>
<proteinExistence type="inferred from homology"/>
<protein>
    <submittedName>
        <fullName evidence="8">Diphthine synthase</fullName>
        <ecNumber evidence="8">2.1.1.98</ecNumber>
    </submittedName>
</protein>
<name>A0A812EWF5_9ARCH</name>